<keyword evidence="1" id="KW-0472">Membrane</keyword>
<dbReference type="EMBL" id="PFLC01000010">
    <property type="protein sequence ID" value="PIY63306.1"/>
    <property type="molecule type" value="Genomic_DNA"/>
</dbReference>
<dbReference type="Proteomes" id="UP000230973">
    <property type="component" value="Unassembled WGS sequence"/>
</dbReference>
<comment type="caution">
    <text evidence="2">The sequence shown here is derived from an EMBL/GenBank/DDBJ whole genome shotgun (WGS) entry which is preliminary data.</text>
</comment>
<proteinExistence type="predicted"/>
<feature type="transmembrane region" description="Helical" evidence="1">
    <location>
        <begin position="41"/>
        <end position="58"/>
    </location>
</feature>
<keyword evidence="1" id="KW-1133">Transmembrane helix</keyword>
<keyword evidence="1" id="KW-0812">Transmembrane</keyword>
<evidence type="ECO:0000256" key="1">
    <source>
        <dbReference type="SAM" id="Phobius"/>
    </source>
</evidence>
<protein>
    <submittedName>
        <fullName evidence="2">Uncharacterized protein</fullName>
    </submittedName>
</protein>
<organism evidence="2 3">
    <name type="scientific">Candidatus Uhrbacteria bacterium CG_4_10_14_0_8_um_filter_58_22</name>
    <dbReference type="NCBI Taxonomy" id="1975029"/>
    <lineage>
        <taxon>Bacteria</taxon>
        <taxon>Candidatus Uhriibacteriota</taxon>
    </lineage>
</organism>
<sequence length="137" mass="15155">MSGSDVPAVQVGERVSGPQVDGEAKVSPVLRPAVRRKAIRWVWLAAVAAAVGVGWWWFAGNVCGLPIGYRIGHYDERFGISREELLSVMSEAERQWESATGQDLLRYDPDDADAVAVNLVFDDRQVATQELERLKSE</sequence>
<accession>A0A2M7QBY7</accession>
<dbReference type="AlphaFoldDB" id="A0A2M7QBY7"/>
<reference evidence="3" key="1">
    <citation type="submission" date="2017-09" db="EMBL/GenBank/DDBJ databases">
        <title>Depth-based differentiation of microbial function through sediment-hosted aquifers and enrichment of novel symbionts in the deep terrestrial subsurface.</title>
        <authorList>
            <person name="Probst A.J."/>
            <person name="Ladd B."/>
            <person name="Jarett J.K."/>
            <person name="Geller-Mcgrath D.E."/>
            <person name="Sieber C.M.K."/>
            <person name="Emerson J.B."/>
            <person name="Anantharaman K."/>
            <person name="Thomas B.C."/>
            <person name="Malmstrom R."/>
            <person name="Stieglmeier M."/>
            <person name="Klingl A."/>
            <person name="Woyke T."/>
            <person name="Ryan C.M."/>
            <person name="Banfield J.F."/>
        </authorList>
    </citation>
    <scope>NUCLEOTIDE SEQUENCE [LARGE SCALE GENOMIC DNA]</scope>
</reference>
<evidence type="ECO:0000313" key="2">
    <source>
        <dbReference type="EMBL" id="PIY63306.1"/>
    </source>
</evidence>
<evidence type="ECO:0000313" key="3">
    <source>
        <dbReference type="Proteomes" id="UP000230973"/>
    </source>
</evidence>
<name>A0A2M7QBY7_9BACT</name>
<gene>
    <name evidence="2" type="ORF">COY93_00700</name>
</gene>